<evidence type="ECO:0000256" key="2">
    <source>
        <dbReference type="SAM" id="MobiDB-lite"/>
    </source>
</evidence>
<keyword evidence="4" id="KW-1185">Reference proteome</keyword>
<feature type="compositionally biased region" description="Basic and acidic residues" evidence="2">
    <location>
        <begin position="38"/>
        <end position="48"/>
    </location>
</feature>
<feature type="compositionally biased region" description="Acidic residues" evidence="2">
    <location>
        <begin position="67"/>
        <end position="94"/>
    </location>
</feature>
<feature type="compositionally biased region" description="Polar residues" evidence="2">
    <location>
        <begin position="176"/>
        <end position="187"/>
    </location>
</feature>
<accession>A0A8W8MJB0</accession>
<keyword evidence="1" id="KW-0175">Coiled coil</keyword>
<dbReference type="EnsemblMetazoa" id="G33418.1">
    <property type="protein sequence ID" value="G33418.1:cds"/>
    <property type="gene ID" value="G33418"/>
</dbReference>
<dbReference type="AlphaFoldDB" id="A0A8W8MJB0"/>
<sequence length="429" mass="47875">MFGLLPPPPPAPCHEDLDAPDPPVLGSICLEESEDDEATTHPESFRQEESEDDEATTPRESFRREETEEDEAATPPEEEPEDYGPDPTSSEDELVGALEPWDPWVAGRARGVEFSPEFRHLGLRQEVESEFRELETILFSQGVVFLVRKITEDSLPRCRGNEKESSSAKQRPEQLVGNNEENKSSCGSQSVLVLSNEQELRAACEKARNQSAKKSFSVARKQAKLTGGGPPPKPPTAAEEKIIDMMKDRPNFSGNVGGFESSMPVTTDMTQFLEDAELDASGTSSSVEYEESPQATETEAVEAVPEVENFDNTNQIVILPSMHNAEKESELGTKACTLNEPSVSDSRPKKRKKISIDELQRMQYEVLCCQKTHIELKNVKIQKDIERSELKTKNLRLRNARYTNEIELLKQNLAQNKNALLALQALSDE</sequence>
<protein>
    <submittedName>
        <fullName evidence="3">Uncharacterized protein</fullName>
    </submittedName>
</protein>
<reference evidence="3" key="1">
    <citation type="submission" date="2022-08" db="UniProtKB">
        <authorList>
            <consortium name="EnsemblMetazoa"/>
        </authorList>
    </citation>
    <scope>IDENTIFICATION</scope>
    <source>
        <strain evidence="3">05x7-T-G4-1.051#20</strain>
    </source>
</reference>
<evidence type="ECO:0000313" key="3">
    <source>
        <dbReference type="EnsemblMetazoa" id="G33418.1:cds"/>
    </source>
</evidence>
<organism evidence="3 4">
    <name type="scientific">Magallana gigas</name>
    <name type="common">Pacific oyster</name>
    <name type="synonym">Crassostrea gigas</name>
    <dbReference type="NCBI Taxonomy" id="29159"/>
    <lineage>
        <taxon>Eukaryota</taxon>
        <taxon>Metazoa</taxon>
        <taxon>Spiralia</taxon>
        <taxon>Lophotrochozoa</taxon>
        <taxon>Mollusca</taxon>
        <taxon>Bivalvia</taxon>
        <taxon>Autobranchia</taxon>
        <taxon>Pteriomorphia</taxon>
        <taxon>Ostreida</taxon>
        <taxon>Ostreoidea</taxon>
        <taxon>Ostreidae</taxon>
        <taxon>Magallana</taxon>
    </lineage>
</organism>
<name>A0A8W8MJB0_MAGGI</name>
<evidence type="ECO:0000313" key="4">
    <source>
        <dbReference type="Proteomes" id="UP000005408"/>
    </source>
</evidence>
<feature type="coiled-coil region" evidence="1">
    <location>
        <begin position="385"/>
        <end position="426"/>
    </location>
</feature>
<feature type="region of interest" description="Disordered" evidence="2">
    <location>
        <begin position="155"/>
        <end position="187"/>
    </location>
</feature>
<evidence type="ECO:0000256" key="1">
    <source>
        <dbReference type="SAM" id="Coils"/>
    </source>
</evidence>
<proteinExistence type="predicted"/>
<feature type="compositionally biased region" description="Pro residues" evidence="2">
    <location>
        <begin position="1"/>
        <end position="12"/>
    </location>
</feature>
<feature type="region of interest" description="Disordered" evidence="2">
    <location>
        <begin position="1"/>
        <end position="100"/>
    </location>
</feature>
<feature type="compositionally biased region" description="Basic and acidic residues" evidence="2">
    <location>
        <begin position="56"/>
        <end position="66"/>
    </location>
</feature>
<feature type="compositionally biased region" description="Basic and acidic residues" evidence="2">
    <location>
        <begin position="155"/>
        <end position="172"/>
    </location>
</feature>
<feature type="region of interest" description="Disordered" evidence="2">
    <location>
        <begin position="215"/>
        <end position="237"/>
    </location>
</feature>
<dbReference type="Proteomes" id="UP000005408">
    <property type="component" value="Unassembled WGS sequence"/>
</dbReference>